<proteinExistence type="inferred from homology"/>
<dbReference type="Ensembl" id="ENSLLTT00000012628.1">
    <property type="protein sequence ID" value="ENSLLTP00000012154.1"/>
    <property type="gene ID" value="ENSLLTG00000009328.1"/>
</dbReference>
<dbReference type="Pfam" id="PF12480">
    <property type="entry name" value="GARIL_Rab2_bd"/>
    <property type="match status" value="1"/>
</dbReference>
<evidence type="ECO:0000256" key="1">
    <source>
        <dbReference type="ARBA" id="ARBA00038379"/>
    </source>
</evidence>
<dbReference type="PANTHER" id="PTHR22574">
    <property type="match status" value="1"/>
</dbReference>
<name>A0A8C5WTN1_LATLA</name>
<organism evidence="3 4">
    <name type="scientific">Laticauda laticaudata</name>
    <name type="common">Blue-ringed sea krait</name>
    <name type="synonym">Blue-lipped sea krait</name>
    <dbReference type="NCBI Taxonomy" id="8630"/>
    <lineage>
        <taxon>Eukaryota</taxon>
        <taxon>Metazoa</taxon>
        <taxon>Chordata</taxon>
        <taxon>Craniata</taxon>
        <taxon>Vertebrata</taxon>
        <taxon>Euteleostomi</taxon>
        <taxon>Lepidosauria</taxon>
        <taxon>Squamata</taxon>
        <taxon>Bifurcata</taxon>
        <taxon>Unidentata</taxon>
        <taxon>Episquamata</taxon>
        <taxon>Toxicofera</taxon>
        <taxon>Serpentes</taxon>
        <taxon>Colubroidea</taxon>
        <taxon>Elapidae</taxon>
        <taxon>Laticaudinae</taxon>
        <taxon>Laticauda</taxon>
    </lineage>
</organism>
<keyword evidence="4" id="KW-1185">Reference proteome</keyword>
<sequence>MIHSIYIDTSSEKQIISVELLIIPLTHTVHPLFVFLLEKKVLFNICFWFPSSQVTRKGRHVFIHNSSNEAIIGIASTNSKLPLPNLMFIARPVAEQVSSSDSQAEELTLTRLLPLKFVRISIYNPRKQLIKIQLINGRSYYLQFQASTKEEEALFERWLSLVYLLHHPPSCYLTAQPTSCTVTDSLSIQIIPSEEEIVRTNMDLHSLVPYS</sequence>
<evidence type="ECO:0000259" key="2">
    <source>
        <dbReference type="Pfam" id="PF12480"/>
    </source>
</evidence>
<dbReference type="Proteomes" id="UP000694406">
    <property type="component" value="Unplaced"/>
</dbReference>
<dbReference type="InterPro" id="IPR022168">
    <property type="entry name" value="GARIL-like_Rab2B-bd"/>
</dbReference>
<accession>A0A8C5WTN1</accession>
<dbReference type="PANTHER" id="PTHR22574:SF14">
    <property type="entry name" value="INTEGRAL MEMBRANE PROTEIN"/>
    <property type="match status" value="1"/>
</dbReference>
<dbReference type="GeneTree" id="ENSGT00940000162319"/>
<comment type="similarity">
    <text evidence="1">Belongs to the GARIN family.</text>
</comment>
<evidence type="ECO:0000313" key="3">
    <source>
        <dbReference type="Ensembl" id="ENSLLTP00000012154.1"/>
    </source>
</evidence>
<dbReference type="GO" id="GO:0005634">
    <property type="term" value="C:nucleus"/>
    <property type="evidence" value="ECO:0007669"/>
    <property type="project" value="TreeGrafter"/>
</dbReference>
<feature type="domain" description="Golgi associated RAB2 interactor protein-like Rab2B-binding" evidence="2">
    <location>
        <begin position="106"/>
        <end position="172"/>
    </location>
</feature>
<reference evidence="3" key="2">
    <citation type="submission" date="2025-09" db="UniProtKB">
        <authorList>
            <consortium name="Ensembl"/>
        </authorList>
    </citation>
    <scope>IDENTIFICATION</scope>
</reference>
<evidence type="ECO:0000313" key="4">
    <source>
        <dbReference type="Proteomes" id="UP000694406"/>
    </source>
</evidence>
<protein>
    <recommendedName>
        <fullName evidence="2">Golgi associated RAB2 interactor protein-like Rab2B-binding domain-containing protein</fullName>
    </recommendedName>
</protein>
<dbReference type="AlphaFoldDB" id="A0A8C5WTN1"/>
<reference evidence="3" key="1">
    <citation type="submission" date="2025-08" db="UniProtKB">
        <authorList>
            <consortium name="Ensembl"/>
        </authorList>
    </citation>
    <scope>IDENTIFICATION</scope>
</reference>